<dbReference type="RefSeq" id="WP_174560324.1">
    <property type="nucleotide sequence ID" value="NZ_CADDTS010000042.1"/>
</dbReference>
<evidence type="ECO:0000313" key="2">
    <source>
        <dbReference type="Proteomes" id="UP000489961"/>
    </source>
</evidence>
<gene>
    <name evidence="1" type="ORF">SFB21_2502</name>
</gene>
<accession>A0A811GDA0</accession>
<dbReference type="Proteomes" id="UP000489961">
    <property type="component" value="Unassembled WGS sequence"/>
</dbReference>
<comment type="caution">
    <text evidence="1">The sequence shown here is derived from an EMBL/GenBank/DDBJ whole genome shotgun (WGS) entry which is preliminary data.</text>
</comment>
<reference evidence="1 2" key="1">
    <citation type="submission" date="2020-02" db="EMBL/GenBank/DDBJ databases">
        <authorList>
            <person name="Chaudhuri R."/>
        </authorList>
    </citation>
    <scope>NUCLEOTIDE SEQUENCE [LARGE SCALE GENOMIC DNA]</scope>
    <source>
        <strain evidence="1">SFB21</strain>
    </source>
</reference>
<dbReference type="EMBL" id="CADDTS010000042">
    <property type="protein sequence ID" value="CAB1220039.1"/>
    <property type="molecule type" value="Genomic_DNA"/>
</dbReference>
<dbReference type="AlphaFoldDB" id="A0A811GDA0"/>
<organism evidence="1 2">
    <name type="scientific">Acinetobacter bouvetii</name>
    <dbReference type="NCBI Taxonomy" id="202951"/>
    <lineage>
        <taxon>Bacteria</taxon>
        <taxon>Pseudomonadati</taxon>
        <taxon>Pseudomonadota</taxon>
        <taxon>Gammaproteobacteria</taxon>
        <taxon>Moraxellales</taxon>
        <taxon>Moraxellaceae</taxon>
        <taxon>Acinetobacter</taxon>
    </lineage>
</organism>
<evidence type="ECO:0000313" key="1">
    <source>
        <dbReference type="EMBL" id="CAB1220039.1"/>
    </source>
</evidence>
<name>A0A811GDA0_9GAMM</name>
<sequence length="105" mass="12344">MNLIEHEPHFWELYQDLEQYYLSIAVDMSSVVSCWDLVLRQDEIQAYRQQGRASIEELAKSIVAAAYKGDFSVMESRLAQAIERQAMQAAFKTWREQQDELIRNN</sequence>
<protein>
    <submittedName>
        <fullName evidence="1">Uncharacterized protein</fullName>
    </submittedName>
</protein>
<proteinExistence type="predicted"/>